<name>A0ABW0UWG1_9ACTN</name>
<evidence type="ECO:0000256" key="2">
    <source>
        <dbReference type="ARBA" id="ARBA00022670"/>
    </source>
</evidence>
<dbReference type="SUPFAM" id="SSF53955">
    <property type="entry name" value="Lysozyme-like"/>
    <property type="match status" value="1"/>
</dbReference>
<dbReference type="InterPro" id="IPR036950">
    <property type="entry name" value="PBP_transglycosylase"/>
</dbReference>
<dbReference type="InterPro" id="IPR050396">
    <property type="entry name" value="Glycosyltr_51/Transpeptidase"/>
</dbReference>
<reference evidence="14" key="1">
    <citation type="journal article" date="2019" name="Int. J. Syst. Evol. Microbiol.">
        <title>The Global Catalogue of Microorganisms (GCM) 10K type strain sequencing project: providing services to taxonomists for standard genome sequencing and annotation.</title>
        <authorList>
            <consortium name="The Broad Institute Genomics Platform"/>
            <consortium name="The Broad Institute Genome Sequencing Center for Infectious Disease"/>
            <person name="Wu L."/>
            <person name="Ma J."/>
        </authorList>
    </citation>
    <scope>NUCLEOTIDE SEQUENCE [LARGE SCALE GENOMIC DNA]</scope>
    <source>
        <strain evidence="14">CGMCC 4.7248</strain>
    </source>
</reference>
<evidence type="ECO:0000313" key="13">
    <source>
        <dbReference type="EMBL" id="MFC5637903.1"/>
    </source>
</evidence>
<keyword evidence="1" id="KW-0121">Carboxypeptidase</keyword>
<evidence type="ECO:0000256" key="6">
    <source>
        <dbReference type="ARBA" id="ARBA00023268"/>
    </source>
</evidence>
<dbReference type="GO" id="GO:0016757">
    <property type="term" value="F:glycosyltransferase activity"/>
    <property type="evidence" value="ECO:0007669"/>
    <property type="project" value="UniProtKB-KW"/>
</dbReference>
<evidence type="ECO:0000256" key="8">
    <source>
        <dbReference type="ARBA" id="ARBA00049902"/>
    </source>
</evidence>
<feature type="region of interest" description="Disordered" evidence="9">
    <location>
        <begin position="1"/>
        <end position="54"/>
    </location>
</feature>
<dbReference type="InterPro" id="IPR001264">
    <property type="entry name" value="Glyco_trans_51"/>
</dbReference>
<dbReference type="InterPro" id="IPR023346">
    <property type="entry name" value="Lysozyme-like_dom_sf"/>
</dbReference>
<feature type="domain" description="Glycosyl transferase family 51" evidence="12">
    <location>
        <begin position="115"/>
        <end position="291"/>
    </location>
</feature>
<evidence type="ECO:0000313" key="14">
    <source>
        <dbReference type="Proteomes" id="UP001596154"/>
    </source>
</evidence>
<dbReference type="InterPro" id="IPR001460">
    <property type="entry name" value="PCN-bd_Tpept"/>
</dbReference>
<dbReference type="Gene3D" id="1.10.3810.10">
    <property type="entry name" value="Biosynthetic peptidoglycan transglycosylase-like"/>
    <property type="match status" value="1"/>
</dbReference>
<feature type="transmembrane region" description="Helical" evidence="10">
    <location>
        <begin position="73"/>
        <end position="94"/>
    </location>
</feature>
<keyword evidence="14" id="KW-1185">Reference proteome</keyword>
<dbReference type="PANTHER" id="PTHR32282:SF34">
    <property type="entry name" value="PENICILLIN-BINDING PROTEIN 1A"/>
    <property type="match status" value="1"/>
</dbReference>
<dbReference type="PANTHER" id="PTHR32282">
    <property type="entry name" value="BINDING PROTEIN TRANSPEPTIDASE, PUTATIVE-RELATED"/>
    <property type="match status" value="1"/>
</dbReference>
<evidence type="ECO:0000259" key="12">
    <source>
        <dbReference type="Pfam" id="PF00912"/>
    </source>
</evidence>
<evidence type="ECO:0000256" key="10">
    <source>
        <dbReference type="SAM" id="Phobius"/>
    </source>
</evidence>
<dbReference type="EMBL" id="JBHSNY010000011">
    <property type="protein sequence ID" value="MFC5637903.1"/>
    <property type="molecule type" value="Genomic_DNA"/>
</dbReference>
<keyword evidence="10" id="KW-0472">Membrane</keyword>
<feature type="domain" description="Penicillin-binding protein transpeptidase" evidence="11">
    <location>
        <begin position="396"/>
        <end position="659"/>
    </location>
</feature>
<sequence>MTRAEMRRAAQAANRRSARRKADGKAGGKAEGSSGRPVASARRQPPGKRRLIDYPRTGRRGLRRWVPSWKQTLGLFVALCGTLAGAVACAYASVSIPSVNPSTQTQANVFYWSDGSQMAEVGQVDRQNVSLSQVPRAVQWDFLAAENASFYTDPGVDPQGILRALYHMAQGGQVQSGSTITQQFVKNTYLNQSQTLSRKFEEIMISLKIGRRLSKQQILQGYLNTSYYGRGAYGIEAASEAYYHVPVQKLTVSQGAFLAATVNEPSVLMNADDPQERAPAVARWKYVLGRMAAIGKLSAAEKEHYLRAGFPVPRPMRAQGSMGGQVGYLVQIAEQYVEQHSSLSDQELNQGGYQIYTTFDKRKVAELSASVANMRKRRLDPAHRAADRNVQVGAASVDPTTGAIVALYGGEGWNKGHYTDNANSAGVPVGSTFKPFDLAAALDHGAVLSPGRPPSPITPESKFDGDDDIEIKNQQGQYLPDGSDPTGLLHQRNDVSTKWGYITLRKAMEQSVNTPYVQLGEYVGYHNVENEALKAGLLRSSLQYDTAGFYIGTSTPSPIRMADAYGTFADHGVHHEPYSVTKVLHAGRPLSGFRPPAGTRAMPASTADTVTDVLQGVVEHGTGTNALALGRPAAGKTGTTDDYKSAWFIGYTPQLSTAVAMFKEAPGSSGLRSMAGVGGYSKVFGADMPTQVWVGYMTAALQGRPVLPFPAAPHLGKGVNESGAPSPSPSASPTPSPSPTPTPSASTASPSATPCGGLIGDCASPSTAPSPSPSQTPTGPVGGLFGGGNGGHDGQETAPGAPMRPHS</sequence>
<keyword evidence="3 13" id="KW-0328">Glycosyltransferase</keyword>
<keyword evidence="10" id="KW-1133">Transmembrane helix</keyword>
<feature type="region of interest" description="Disordered" evidence="9">
    <location>
        <begin position="447"/>
        <end position="468"/>
    </location>
</feature>
<feature type="compositionally biased region" description="Low complexity" evidence="9">
    <location>
        <begin position="743"/>
        <end position="754"/>
    </location>
</feature>
<evidence type="ECO:0000259" key="11">
    <source>
        <dbReference type="Pfam" id="PF00905"/>
    </source>
</evidence>
<evidence type="ECO:0000256" key="1">
    <source>
        <dbReference type="ARBA" id="ARBA00022645"/>
    </source>
</evidence>
<comment type="catalytic activity">
    <reaction evidence="7">
        <text>Preferential cleavage: (Ac)2-L-Lys-D-Ala-|-D-Ala. Also transpeptidation of peptidyl-alanyl moieties that are N-acyl substituents of D-alanine.</text>
        <dbReference type="EC" id="3.4.16.4"/>
    </reaction>
</comment>
<proteinExistence type="predicted"/>
<protein>
    <submittedName>
        <fullName evidence="13">Transglycosylase domain-containing protein</fullName>
        <ecNumber evidence="13">2.4.-.-</ecNumber>
    </submittedName>
</protein>
<feature type="region of interest" description="Disordered" evidence="9">
    <location>
        <begin position="712"/>
        <end position="807"/>
    </location>
</feature>
<keyword evidence="6" id="KW-0511">Multifunctional enzyme</keyword>
<keyword evidence="2" id="KW-0645">Protease</keyword>
<dbReference type="EC" id="2.4.-.-" evidence="13"/>
<keyword evidence="4 13" id="KW-0808">Transferase</keyword>
<comment type="caution">
    <text evidence="13">The sequence shown here is derived from an EMBL/GenBank/DDBJ whole genome shotgun (WGS) entry which is preliminary data.</text>
</comment>
<dbReference type="SUPFAM" id="SSF56601">
    <property type="entry name" value="beta-lactamase/transpeptidase-like"/>
    <property type="match status" value="1"/>
</dbReference>
<gene>
    <name evidence="13" type="ORF">ACFPZJ_29890</name>
</gene>
<feature type="compositionally biased region" description="Pro residues" evidence="9">
    <location>
        <begin position="726"/>
        <end position="742"/>
    </location>
</feature>
<feature type="compositionally biased region" description="Gly residues" evidence="9">
    <location>
        <begin position="780"/>
        <end position="792"/>
    </location>
</feature>
<accession>A0ABW0UWG1</accession>
<dbReference type="Proteomes" id="UP001596154">
    <property type="component" value="Unassembled WGS sequence"/>
</dbReference>
<keyword evidence="10" id="KW-0812">Transmembrane</keyword>
<evidence type="ECO:0000256" key="3">
    <source>
        <dbReference type="ARBA" id="ARBA00022676"/>
    </source>
</evidence>
<dbReference type="RefSeq" id="WP_381028014.1">
    <property type="nucleotide sequence ID" value="NZ_JBHSNY010000011.1"/>
</dbReference>
<evidence type="ECO:0000256" key="5">
    <source>
        <dbReference type="ARBA" id="ARBA00022801"/>
    </source>
</evidence>
<keyword evidence="5" id="KW-0378">Hydrolase</keyword>
<organism evidence="13 14">
    <name type="scientific">Streptomyces bullii</name>
    <dbReference type="NCBI Taxonomy" id="349910"/>
    <lineage>
        <taxon>Bacteria</taxon>
        <taxon>Bacillati</taxon>
        <taxon>Actinomycetota</taxon>
        <taxon>Actinomycetes</taxon>
        <taxon>Kitasatosporales</taxon>
        <taxon>Streptomycetaceae</taxon>
        <taxon>Streptomyces</taxon>
    </lineage>
</organism>
<dbReference type="Pfam" id="PF00912">
    <property type="entry name" value="Transgly"/>
    <property type="match status" value="1"/>
</dbReference>
<dbReference type="Gene3D" id="3.40.710.10">
    <property type="entry name" value="DD-peptidase/beta-lactamase superfamily"/>
    <property type="match status" value="1"/>
</dbReference>
<dbReference type="Pfam" id="PF00905">
    <property type="entry name" value="Transpeptidase"/>
    <property type="match status" value="1"/>
</dbReference>
<evidence type="ECO:0000256" key="4">
    <source>
        <dbReference type="ARBA" id="ARBA00022679"/>
    </source>
</evidence>
<evidence type="ECO:0000256" key="7">
    <source>
        <dbReference type="ARBA" id="ARBA00034000"/>
    </source>
</evidence>
<dbReference type="InterPro" id="IPR012338">
    <property type="entry name" value="Beta-lactam/transpept-like"/>
</dbReference>
<comment type="catalytic activity">
    <reaction evidence="8">
        <text>[GlcNAc-(1-&gt;4)-Mur2Ac(oyl-L-Ala-gamma-D-Glu-L-Lys-D-Ala-D-Ala)](n)-di-trans,octa-cis-undecaprenyl diphosphate + beta-D-GlcNAc-(1-&gt;4)-Mur2Ac(oyl-L-Ala-gamma-D-Glu-L-Lys-D-Ala-D-Ala)-di-trans,octa-cis-undecaprenyl diphosphate = [GlcNAc-(1-&gt;4)-Mur2Ac(oyl-L-Ala-gamma-D-Glu-L-Lys-D-Ala-D-Ala)](n+1)-di-trans,octa-cis-undecaprenyl diphosphate + di-trans,octa-cis-undecaprenyl diphosphate + H(+)</text>
        <dbReference type="Rhea" id="RHEA:23708"/>
        <dbReference type="Rhea" id="RHEA-COMP:9602"/>
        <dbReference type="Rhea" id="RHEA-COMP:9603"/>
        <dbReference type="ChEBI" id="CHEBI:15378"/>
        <dbReference type="ChEBI" id="CHEBI:58405"/>
        <dbReference type="ChEBI" id="CHEBI:60033"/>
        <dbReference type="ChEBI" id="CHEBI:78435"/>
        <dbReference type="EC" id="2.4.99.28"/>
    </reaction>
</comment>
<evidence type="ECO:0000256" key="9">
    <source>
        <dbReference type="SAM" id="MobiDB-lite"/>
    </source>
</evidence>